<dbReference type="Gene3D" id="3.30.470.20">
    <property type="entry name" value="ATP-grasp fold, B domain"/>
    <property type="match status" value="1"/>
</dbReference>
<dbReference type="InterPro" id="IPR013815">
    <property type="entry name" value="ATP_grasp_subdomain_1"/>
</dbReference>
<dbReference type="EMBL" id="JAQIFT010000061">
    <property type="protein sequence ID" value="MDA3733212.1"/>
    <property type="molecule type" value="Genomic_DNA"/>
</dbReference>
<gene>
    <name evidence="6" type="ORF">PBV87_17175</name>
</gene>
<dbReference type="SUPFAM" id="SSF56059">
    <property type="entry name" value="Glutathione synthetase ATP-binding domain-like"/>
    <property type="match status" value="1"/>
</dbReference>
<protein>
    <submittedName>
        <fullName evidence="6">ATP-grasp domain-containing protein</fullName>
    </submittedName>
</protein>
<dbReference type="InterPro" id="IPR052032">
    <property type="entry name" value="ATP-dep_AA_Ligase"/>
</dbReference>
<evidence type="ECO:0000313" key="6">
    <source>
        <dbReference type="EMBL" id="MDA3733212.1"/>
    </source>
</evidence>
<sequence length="382" mass="43442">MKKIVVIGANEFQLPLVEKINELGYESHVIAWAEGAVAKEIAYEFYPISITEKEKILEICKEINADAVLTAGSDLAVNTVNYVANRMDLIGNSEECTLVSTNKYRMRKKFEECNVPSPKFIKLSEHEKLAYDFKPPIIIKPTDRSGSRGITKVEQIEKLDSAIKRAREESFDKEILIEEYIDGNEYSIETISFQGEHQLLNITQKFTTGSPHFIETMHLQPAINQEVDKEEIKRITFKALDALDIKFGAAHTELKINKEGAIKVIEIGSRMGGDYIGSHLVQLSTGYDFLKAIIDVSLGNEPEKLNTQKNNFALVKFIFSDLDKKQLNKIQEEYKECIYEIGKIEITNQAIKSSTDRYGHYLLQINNEILLNEVLKVLINEN</sequence>
<comment type="caution">
    <text evidence="6">The sequence shown here is derived from an EMBL/GenBank/DDBJ whole genome shotgun (WGS) entry which is preliminary data.</text>
</comment>
<dbReference type="GO" id="GO:0046872">
    <property type="term" value="F:metal ion binding"/>
    <property type="evidence" value="ECO:0007669"/>
    <property type="project" value="InterPro"/>
</dbReference>
<dbReference type="Pfam" id="PF13535">
    <property type="entry name" value="ATP-grasp_4"/>
    <property type="match status" value="1"/>
</dbReference>
<keyword evidence="1" id="KW-0436">Ligase</keyword>
<organism evidence="6 7">
    <name type="scientific">Holtiella tumoricola</name>
    <dbReference type="NCBI Taxonomy" id="3018743"/>
    <lineage>
        <taxon>Bacteria</taxon>
        <taxon>Bacillati</taxon>
        <taxon>Bacillota</taxon>
        <taxon>Clostridia</taxon>
        <taxon>Lachnospirales</taxon>
        <taxon>Cellulosilyticaceae</taxon>
        <taxon>Holtiella</taxon>
    </lineage>
</organism>
<dbReference type="GO" id="GO:0016874">
    <property type="term" value="F:ligase activity"/>
    <property type="evidence" value="ECO:0007669"/>
    <property type="project" value="UniProtKB-KW"/>
</dbReference>
<keyword evidence="2 4" id="KW-0547">Nucleotide-binding</keyword>
<keyword evidence="3 4" id="KW-0067">ATP-binding</keyword>
<evidence type="ECO:0000256" key="2">
    <source>
        <dbReference type="ARBA" id="ARBA00022741"/>
    </source>
</evidence>
<accession>A0AA42DR14</accession>
<dbReference type="Gene3D" id="3.40.50.20">
    <property type="match status" value="1"/>
</dbReference>
<evidence type="ECO:0000256" key="1">
    <source>
        <dbReference type="ARBA" id="ARBA00022598"/>
    </source>
</evidence>
<reference evidence="6" key="1">
    <citation type="journal article" date="2023" name="Int. J. Syst. Evol. Microbiol.">
        <title>&lt;i&gt;Holtiella tumoricola&lt;/i&gt; gen. nov. sp. nov., isolated from a human clinical sample.</title>
        <authorList>
            <person name="Allen-Vercoe E."/>
            <person name="Daigneault M.C."/>
            <person name="Vancuren S.J."/>
            <person name="Cochrane K."/>
            <person name="O'Neal L.L."/>
            <person name="Sankaranarayanan K."/>
            <person name="Lawson P.A."/>
        </authorList>
    </citation>
    <scope>NUCLEOTIDE SEQUENCE</scope>
    <source>
        <strain evidence="6">CC70A</strain>
    </source>
</reference>
<dbReference type="PANTHER" id="PTHR43585">
    <property type="entry name" value="FUMIPYRROLE BIOSYNTHESIS PROTEIN C"/>
    <property type="match status" value="1"/>
</dbReference>
<dbReference type="PROSITE" id="PS50975">
    <property type="entry name" value="ATP_GRASP"/>
    <property type="match status" value="1"/>
</dbReference>
<dbReference type="AlphaFoldDB" id="A0AA42DR14"/>
<dbReference type="Gene3D" id="3.30.1490.20">
    <property type="entry name" value="ATP-grasp fold, A domain"/>
    <property type="match status" value="1"/>
</dbReference>
<evidence type="ECO:0000256" key="4">
    <source>
        <dbReference type="PROSITE-ProRule" id="PRU00409"/>
    </source>
</evidence>
<feature type="domain" description="ATP-grasp" evidence="5">
    <location>
        <begin position="107"/>
        <end position="298"/>
    </location>
</feature>
<evidence type="ECO:0000256" key="3">
    <source>
        <dbReference type="ARBA" id="ARBA00022840"/>
    </source>
</evidence>
<dbReference type="GO" id="GO:0005524">
    <property type="term" value="F:ATP binding"/>
    <property type="evidence" value="ECO:0007669"/>
    <property type="project" value="UniProtKB-UniRule"/>
</dbReference>
<dbReference type="PANTHER" id="PTHR43585:SF2">
    <property type="entry name" value="ATP-GRASP ENZYME FSQD"/>
    <property type="match status" value="1"/>
</dbReference>
<dbReference type="Proteomes" id="UP001169242">
    <property type="component" value="Unassembled WGS sequence"/>
</dbReference>
<keyword evidence="7" id="KW-1185">Reference proteome</keyword>
<evidence type="ECO:0000259" key="5">
    <source>
        <dbReference type="PROSITE" id="PS50975"/>
    </source>
</evidence>
<evidence type="ECO:0000313" key="7">
    <source>
        <dbReference type="Proteomes" id="UP001169242"/>
    </source>
</evidence>
<name>A0AA42DR14_9FIRM</name>
<dbReference type="RefSeq" id="WP_271013096.1">
    <property type="nucleotide sequence ID" value="NZ_JAQIFT010000061.1"/>
</dbReference>
<dbReference type="InterPro" id="IPR011761">
    <property type="entry name" value="ATP-grasp"/>
</dbReference>
<proteinExistence type="predicted"/>